<gene>
    <name evidence="7" type="ORF">Sya03_39980</name>
</gene>
<proteinExistence type="predicted"/>
<feature type="region of interest" description="Disordered" evidence="5">
    <location>
        <begin position="30"/>
        <end position="54"/>
    </location>
</feature>
<reference evidence="7" key="1">
    <citation type="submission" date="2021-01" db="EMBL/GenBank/DDBJ databases">
        <title>Whole genome shotgun sequence of Spirilliplanes yamanashiensis NBRC 15828.</title>
        <authorList>
            <person name="Komaki H."/>
            <person name="Tamura T."/>
        </authorList>
    </citation>
    <scope>NUCLEOTIDE SEQUENCE</scope>
    <source>
        <strain evidence="7">NBRC 15828</strain>
    </source>
</reference>
<dbReference type="RefSeq" id="WP_203939882.1">
    <property type="nucleotide sequence ID" value="NZ_BAAAGJ010000005.1"/>
</dbReference>
<feature type="signal peptide" evidence="6">
    <location>
        <begin position="1"/>
        <end position="28"/>
    </location>
</feature>
<evidence type="ECO:0000256" key="2">
    <source>
        <dbReference type="ARBA" id="ARBA00022692"/>
    </source>
</evidence>
<keyword evidence="2" id="KW-0812">Transmembrane</keyword>
<dbReference type="Proteomes" id="UP000652013">
    <property type="component" value="Unassembled WGS sequence"/>
</dbReference>
<sequence>MPARARRTAGVLGAVTALVTAGCFLAPAGEQTEGADRPAGRLPTTAQPRPTGTVDVDGTDTVEEFREDIDAATAIAEQYWRAQLEASGIAFQPVETVVPYSEDGEIACGGQALGRNNAAYCSAGDFIAYDQNWAFAQFREIGDAFLFYLLGHEYAHAIQIRLGIRAEFTIQQELQADCMAGAYIGDSTRGERPALRLADGDIDELRAGLRAVADAPGQPWFAEGSHGSAQQRTTAFANGYNDSLQPCGLT</sequence>
<evidence type="ECO:0000256" key="5">
    <source>
        <dbReference type="SAM" id="MobiDB-lite"/>
    </source>
</evidence>
<dbReference type="EMBL" id="BOOY01000029">
    <property type="protein sequence ID" value="GIJ04646.1"/>
    <property type="molecule type" value="Genomic_DNA"/>
</dbReference>
<dbReference type="PANTHER" id="PTHR30168:SF0">
    <property type="entry name" value="INNER MEMBRANE PROTEIN"/>
    <property type="match status" value="1"/>
</dbReference>
<name>A0A8J4DK89_9ACTN</name>
<comment type="caution">
    <text evidence="7">The sequence shown here is derived from an EMBL/GenBank/DDBJ whole genome shotgun (WGS) entry which is preliminary data.</text>
</comment>
<dbReference type="GO" id="GO:0016020">
    <property type="term" value="C:membrane"/>
    <property type="evidence" value="ECO:0007669"/>
    <property type="project" value="UniProtKB-SubCell"/>
</dbReference>
<comment type="subcellular location">
    <subcellularLocation>
        <location evidence="1">Membrane</location>
        <topology evidence="1">Single-pass membrane protein</topology>
    </subcellularLocation>
</comment>
<accession>A0A8J4DK89</accession>
<protein>
    <recommendedName>
        <fullName evidence="9">Metalloprotease</fullName>
    </recommendedName>
</protein>
<evidence type="ECO:0000256" key="4">
    <source>
        <dbReference type="ARBA" id="ARBA00023136"/>
    </source>
</evidence>
<feature type="chain" id="PRO_5035271303" description="Metalloprotease" evidence="6">
    <location>
        <begin position="29"/>
        <end position="250"/>
    </location>
</feature>
<keyword evidence="3" id="KW-1133">Transmembrane helix</keyword>
<dbReference type="PANTHER" id="PTHR30168">
    <property type="entry name" value="PUTATIVE MEMBRANE PROTEIN YPFJ"/>
    <property type="match status" value="1"/>
</dbReference>
<organism evidence="7 8">
    <name type="scientific">Spirilliplanes yamanashiensis</name>
    <dbReference type="NCBI Taxonomy" id="42233"/>
    <lineage>
        <taxon>Bacteria</taxon>
        <taxon>Bacillati</taxon>
        <taxon>Actinomycetota</taxon>
        <taxon>Actinomycetes</taxon>
        <taxon>Micromonosporales</taxon>
        <taxon>Micromonosporaceae</taxon>
        <taxon>Spirilliplanes</taxon>
    </lineage>
</organism>
<keyword evidence="6" id="KW-0732">Signal</keyword>
<keyword evidence="8" id="KW-1185">Reference proteome</keyword>
<dbReference type="AlphaFoldDB" id="A0A8J4DK89"/>
<evidence type="ECO:0008006" key="9">
    <source>
        <dbReference type="Google" id="ProtNLM"/>
    </source>
</evidence>
<evidence type="ECO:0000313" key="8">
    <source>
        <dbReference type="Proteomes" id="UP000652013"/>
    </source>
</evidence>
<dbReference type="InterPro" id="IPR007343">
    <property type="entry name" value="Uncharacterised_pept_Zn_put"/>
</dbReference>
<dbReference type="Pfam" id="PF04228">
    <property type="entry name" value="Zn_peptidase"/>
    <property type="match status" value="1"/>
</dbReference>
<evidence type="ECO:0000256" key="3">
    <source>
        <dbReference type="ARBA" id="ARBA00022989"/>
    </source>
</evidence>
<keyword evidence="4" id="KW-0472">Membrane</keyword>
<dbReference type="PROSITE" id="PS51257">
    <property type="entry name" value="PROKAR_LIPOPROTEIN"/>
    <property type="match status" value="1"/>
</dbReference>
<evidence type="ECO:0000256" key="1">
    <source>
        <dbReference type="ARBA" id="ARBA00004167"/>
    </source>
</evidence>
<evidence type="ECO:0000256" key="6">
    <source>
        <dbReference type="SAM" id="SignalP"/>
    </source>
</evidence>
<evidence type="ECO:0000313" key="7">
    <source>
        <dbReference type="EMBL" id="GIJ04646.1"/>
    </source>
</evidence>